<keyword evidence="1" id="KW-0496">Mitochondrion</keyword>
<geneLocation type="mitochondrion" evidence="1"/>
<name>A0A7I6NFH8_9METZ</name>
<dbReference type="AlphaFoldDB" id="A0A7I6NFH8"/>
<proteinExistence type="predicted"/>
<organism evidence="1">
    <name type="scientific">Placozoa sp. H19</name>
    <dbReference type="NCBI Taxonomy" id="1265248"/>
    <lineage>
        <taxon>Eukaryota</taxon>
        <taxon>Metazoa</taxon>
        <taxon>Placozoa</taxon>
    </lineage>
</organism>
<dbReference type="EMBL" id="LC460471">
    <property type="protein sequence ID" value="BBI37427.1"/>
    <property type="molecule type" value="Genomic_DNA"/>
</dbReference>
<accession>A0A7I6NFH8</accession>
<protein>
    <submittedName>
        <fullName evidence="1">Uncharacterized protein</fullName>
    </submittedName>
</protein>
<evidence type="ECO:0000313" key="1">
    <source>
        <dbReference type="EMBL" id="BBI37427.1"/>
    </source>
</evidence>
<sequence length="140" mass="16047">MRQPIVRMNGQLMISNCHNVRTFSELGSSERKLKNIASRKKAWMERNVEVKGLQNVLSMVRAYLWSSLLFGKSLGRNGAFMLPMTIWILVFGVVQHKEGGEPKGFRFPVKQSDDLRMAISIRMVVWDCLRREISMATESG</sequence>
<reference evidence="1" key="1">
    <citation type="journal article" date="2020" name="Genome Biol.">
        <title>Mitochondrial genome evolution of placozoans: gene rearrangements and repeat expansions.</title>
        <authorList>
            <person name="Miyazawa H."/>
            <person name="Osigus H.J."/>
            <person name="Rolfes S."/>
            <person name="Kamm K."/>
            <person name="Schierwater B."/>
            <person name="Nakano H."/>
        </authorList>
    </citation>
    <scope>NUCLEOTIDE SEQUENCE</scope>
    <source>
        <strain evidence="1">SKN_3</strain>
    </source>
</reference>